<dbReference type="InterPro" id="IPR001173">
    <property type="entry name" value="Glyco_trans_2-like"/>
</dbReference>
<organism evidence="7 8">
    <name type="scientific">Candidatus Filomicrobium marinum</name>
    <dbReference type="NCBI Taxonomy" id="1608628"/>
    <lineage>
        <taxon>Bacteria</taxon>
        <taxon>Pseudomonadati</taxon>
        <taxon>Pseudomonadota</taxon>
        <taxon>Alphaproteobacteria</taxon>
        <taxon>Hyphomicrobiales</taxon>
        <taxon>Hyphomicrobiaceae</taxon>
        <taxon>Filomicrobium</taxon>
    </lineage>
</organism>
<name>A0A0D6JKG5_9HYPH</name>
<dbReference type="Proteomes" id="UP000033187">
    <property type="component" value="Chromosome 1"/>
</dbReference>
<protein>
    <submittedName>
        <fullName evidence="7">Glycosyl transferase family 2</fullName>
    </submittedName>
</protein>
<dbReference type="GO" id="GO:0016757">
    <property type="term" value="F:glycosyltransferase activity"/>
    <property type="evidence" value="ECO:0007669"/>
    <property type="project" value="UniProtKB-KW"/>
</dbReference>
<dbReference type="NCBIfam" id="TIGR04283">
    <property type="entry name" value="glyco_like_mftF"/>
    <property type="match status" value="1"/>
</dbReference>
<sequence length="251" mass="27381">MISVVIPTLNAEASLPGCLAALVPGAVDGVVREVIIADGGSEDATALIADQAGARWQKSERGRGQQITCGASLARSDWLLILHADTILESGWEREVGAFIEKVESGRRSQTAAVFRYALDDDGALPRFLETMVNIRASLMGAPYGDQGLLISRKLFDEIGGYRPMAIMEDLDIVRRLGWSRLAVLRSRAITSAARYRKDGYFKRIARNQLCLAMYMLGVPVTRIARFYEGVSVSDDERNAAAEAVQSDVKS</sequence>
<dbReference type="CDD" id="cd02522">
    <property type="entry name" value="GT_2_like_a"/>
    <property type="match status" value="1"/>
</dbReference>
<dbReference type="PANTHER" id="PTHR43646">
    <property type="entry name" value="GLYCOSYLTRANSFERASE"/>
    <property type="match status" value="1"/>
</dbReference>
<accession>A0A0D6JKG5</accession>
<dbReference type="GO" id="GO:0005886">
    <property type="term" value="C:plasma membrane"/>
    <property type="evidence" value="ECO:0007669"/>
    <property type="project" value="UniProtKB-SubCell"/>
</dbReference>
<dbReference type="Gene3D" id="3.90.550.10">
    <property type="entry name" value="Spore Coat Polysaccharide Biosynthesis Protein SpsA, Chain A"/>
    <property type="match status" value="1"/>
</dbReference>
<evidence type="ECO:0000256" key="2">
    <source>
        <dbReference type="ARBA" id="ARBA00022475"/>
    </source>
</evidence>
<gene>
    <name evidence="7" type="ORF">YBN1229_v1_3892</name>
</gene>
<keyword evidence="5" id="KW-0472">Membrane</keyword>
<keyword evidence="3" id="KW-0328">Glycosyltransferase</keyword>
<keyword evidence="2" id="KW-1003">Cell membrane</keyword>
<dbReference type="InterPro" id="IPR026461">
    <property type="entry name" value="Trfase_2_rSAM/seldom_assoc"/>
</dbReference>
<dbReference type="PANTHER" id="PTHR43646:SF2">
    <property type="entry name" value="GLYCOSYLTRANSFERASE 2-LIKE DOMAIN-CONTAINING PROTEIN"/>
    <property type="match status" value="1"/>
</dbReference>
<dbReference type="Pfam" id="PF00535">
    <property type="entry name" value="Glycos_transf_2"/>
    <property type="match status" value="1"/>
</dbReference>
<dbReference type="SUPFAM" id="SSF53448">
    <property type="entry name" value="Nucleotide-diphospho-sugar transferases"/>
    <property type="match status" value="1"/>
</dbReference>
<evidence type="ECO:0000313" key="8">
    <source>
        <dbReference type="Proteomes" id="UP000033187"/>
    </source>
</evidence>
<dbReference type="OrthoDB" id="9811214at2"/>
<dbReference type="KEGG" id="fil:BN1229_v1_3904"/>
<evidence type="ECO:0000256" key="1">
    <source>
        <dbReference type="ARBA" id="ARBA00004236"/>
    </source>
</evidence>
<reference evidence="8" key="1">
    <citation type="submission" date="2015-02" db="EMBL/GenBank/DDBJ databases">
        <authorList>
            <person name="Chooi Y.-H."/>
        </authorList>
    </citation>
    <scope>NUCLEOTIDE SEQUENCE [LARGE SCALE GENOMIC DNA]</scope>
    <source>
        <strain evidence="8">strain Y</strain>
    </source>
</reference>
<feature type="domain" description="Glycosyltransferase 2-like" evidence="6">
    <location>
        <begin position="3"/>
        <end position="101"/>
    </location>
</feature>
<dbReference type="InterPro" id="IPR029044">
    <property type="entry name" value="Nucleotide-diphossugar_trans"/>
</dbReference>
<keyword evidence="4 7" id="KW-0808">Transferase</keyword>
<evidence type="ECO:0000256" key="5">
    <source>
        <dbReference type="ARBA" id="ARBA00023136"/>
    </source>
</evidence>
<evidence type="ECO:0000256" key="3">
    <source>
        <dbReference type="ARBA" id="ARBA00022676"/>
    </source>
</evidence>
<dbReference type="KEGG" id="fiy:BN1229_v1_3892"/>
<evidence type="ECO:0000256" key="4">
    <source>
        <dbReference type="ARBA" id="ARBA00022679"/>
    </source>
</evidence>
<evidence type="ECO:0000259" key="6">
    <source>
        <dbReference type="Pfam" id="PF00535"/>
    </source>
</evidence>
<comment type="subcellular location">
    <subcellularLocation>
        <location evidence="1">Cell membrane</location>
    </subcellularLocation>
</comment>
<dbReference type="AlphaFoldDB" id="A0A0D6JKG5"/>
<evidence type="ECO:0000313" key="7">
    <source>
        <dbReference type="EMBL" id="CPR22459.1"/>
    </source>
</evidence>
<dbReference type="RefSeq" id="WP_076605357.1">
    <property type="nucleotide sequence ID" value="NZ_LN829118.1"/>
</dbReference>
<proteinExistence type="predicted"/>
<dbReference type="EMBL" id="LN829119">
    <property type="protein sequence ID" value="CPR22459.1"/>
    <property type="molecule type" value="Genomic_DNA"/>
</dbReference>
<keyword evidence="8" id="KW-1185">Reference proteome</keyword>